<organism evidence="1">
    <name type="scientific">uncultured Caudovirales phage</name>
    <dbReference type="NCBI Taxonomy" id="2100421"/>
    <lineage>
        <taxon>Viruses</taxon>
        <taxon>Duplodnaviria</taxon>
        <taxon>Heunggongvirae</taxon>
        <taxon>Uroviricota</taxon>
        <taxon>Caudoviricetes</taxon>
        <taxon>Peduoviridae</taxon>
        <taxon>Maltschvirus</taxon>
        <taxon>Maltschvirus maltsch</taxon>
    </lineage>
</organism>
<evidence type="ECO:0000313" key="1">
    <source>
        <dbReference type="EMBL" id="CAB4143317.1"/>
    </source>
</evidence>
<proteinExistence type="predicted"/>
<protein>
    <submittedName>
        <fullName evidence="1">Uncharacterized protein</fullName>
    </submittedName>
</protein>
<dbReference type="EMBL" id="LR796421">
    <property type="protein sequence ID" value="CAB4143317.1"/>
    <property type="molecule type" value="Genomic_DNA"/>
</dbReference>
<accession>A0A6J5MC06</accession>
<sequence length="128" mass="14953">MKLHLTLDGTKHIYNPKYRTFHITLQHLYGVQAVVNELQQMGSLSVELRNRDTGNVVEFEWMGRGPICNLYFGKYGGYTYYLMVWVDIETLRVRYTADLDLYGMWCKSPELDISPEFPPIPAQQWSAL</sequence>
<name>A0A6J5MC06_9CAUD</name>
<reference evidence="1" key="1">
    <citation type="submission" date="2020-04" db="EMBL/GenBank/DDBJ databases">
        <authorList>
            <person name="Chiriac C."/>
            <person name="Salcher M."/>
            <person name="Ghai R."/>
            <person name="Kavagutti S V."/>
        </authorList>
    </citation>
    <scope>NUCLEOTIDE SEQUENCE</scope>
</reference>
<gene>
    <name evidence="1" type="ORF">UFOVP450_109</name>
</gene>